<evidence type="ECO:0000256" key="1">
    <source>
        <dbReference type="ARBA" id="ARBA00023015"/>
    </source>
</evidence>
<dbReference type="SUPFAM" id="SSF48498">
    <property type="entry name" value="Tetracyclin repressor-like, C-terminal domain"/>
    <property type="match status" value="1"/>
</dbReference>
<comment type="caution">
    <text evidence="6">The sequence shown here is derived from an EMBL/GenBank/DDBJ whole genome shotgun (WGS) entry which is preliminary data.</text>
</comment>
<dbReference type="PROSITE" id="PS50977">
    <property type="entry name" value="HTH_TETR_2"/>
    <property type="match status" value="1"/>
</dbReference>
<evidence type="ECO:0000313" key="9">
    <source>
        <dbReference type="Proteomes" id="UP001242995"/>
    </source>
</evidence>
<dbReference type="RefSeq" id="WP_306958906.1">
    <property type="nucleotide sequence ID" value="NZ_JAUSRG010000001.1"/>
</dbReference>
<evidence type="ECO:0000259" key="5">
    <source>
        <dbReference type="PROSITE" id="PS50977"/>
    </source>
</evidence>
<protein>
    <submittedName>
        <fullName evidence="6">AcrR family transcriptional regulator</fullName>
    </submittedName>
</protein>
<dbReference type="InterPro" id="IPR001647">
    <property type="entry name" value="HTH_TetR"/>
</dbReference>
<gene>
    <name evidence="6" type="ORF">J2S90_000230</name>
    <name evidence="7" type="ORF">J2S93_001473</name>
</gene>
<dbReference type="EMBL" id="JAUSRG010000001">
    <property type="protein sequence ID" value="MDP9903290.1"/>
    <property type="molecule type" value="Genomic_DNA"/>
</dbReference>
<name>A0AAW8D6G7_9MICC</name>
<dbReference type="Pfam" id="PF21935">
    <property type="entry name" value="TetR_C_45"/>
    <property type="match status" value="1"/>
</dbReference>
<evidence type="ECO:0000256" key="4">
    <source>
        <dbReference type="PROSITE-ProRule" id="PRU00335"/>
    </source>
</evidence>
<dbReference type="EMBL" id="JAUSTF010000002">
    <property type="protein sequence ID" value="MDQ0180057.1"/>
    <property type="molecule type" value="Genomic_DNA"/>
</dbReference>
<organism evidence="6 9">
    <name type="scientific">Arthrobacter bambusae</name>
    <dbReference type="NCBI Taxonomy" id="1338426"/>
    <lineage>
        <taxon>Bacteria</taxon>
        <taxon>Bacillati</taxon>
        <taxon>Actinomycetota</taxon>
        <taxon>Actinomycetes</taxon>
        <taxon>Micrococcales</taxon>
        <taxon>Micrococcaceae</taxon>
        <taxon>Arthrobacter</taxon>
    </lineage>
</organism>
<dbReference type="SUPFAM" id="SSF46689">
    <property type="entry name" value="Homeodomain-like"/>
    <property type="match status" value="1"/>
</dbReference>
<keyword evidence="8" id="KW-1185">Reference proteome</keyword>
<dbReference type="InterPro" id="IPR054126">
    <property type="entry name" value="CprB_TetR_C"/>
</dbReference>
<dbReference type="Gene3D" id="1.10.357.10">
    <property type="entry name" value="Tetracycline Repressor, domain 2"/>
    <property type="match status" value="1"/>
</dbReference>
<dbReference type="PRINTS" id="PR00455">
    <property type="entry name" value="HTHTETR"/>
</dbReference>
<sequence length="206" mass="22497">MPQMRAAISRERILDAAASEFDQSGYASTSMATIAASIGKEKGFVSHHFPTKSLLAIALVEQLQQQVPILIRQSLDETGSGLGALVVLTHKLAVMFRDNVRIRAALRLQREAATVETPLPYPYQECIDSMERLLSISEQAGELLPSLDINLTARVVVGAFVGIQQVANNTGQRAHVTEWTQSMWAALLPGLVPAKEINAFMELSRT</sequence>
<evidence type="ECO:0000313" key="7">
    <source>
        <dbReference type="EMBL" id="MDQ0180057.1"/>
    </source>
</evidence>
<keyword evidence="3" id="KW-0804">Transcription</keyword>
<reference evidence="6 8" key="1">
    <citation type="submission" date="2023-07" db="EMBL/GenBank/DDBJ databases">
        <title>Sorghum-associated microbial communities from plants grown in Nebraska, USA.</title>
        <authorList>
            <person name="Schachtman D."/>
        </authorList>
    </citation>
    <scope>NUCLEOTIDE SEQUENCE</scope>
    <source>
        <strain evidence="6">DS1006</strain>
        <strain evidence="7 8">DS1016</strain>
    </source>
</reference>
<evidence type="ECO:0000256" key="3">
    <source>
        <dbReference type="ARBA" id="ARBA00023163"/>
    </source>
</evidence>
<evidence type="ECO:0000313" key="6">
    <source>
        <dbReference type="EMBL" id="MDP9903290.1"/>
    </source>
</evidence>
<feature type="DNA-binding region" description="H-T-H motif" evidence="4">
    <location>
        <begin position="30"/>
        <end position="49"/>
    </location>
</feature>
<dbReference type="InterPro" id="IPR009057">
    <property type="entry name" value="Homeodomain-like_sf"/>
</dbReference>
<accession>A0AAW8D6G7</accession>
<dbReference type="PANTHER" id="PTHR47506:SF3">
    <property type="entry name" value="HTH-TYPE TRANSCRIPTIONAL REGULATOR LMRA"/>
    <property type="match status" value="1"/>
</dbReference>
<evidence type="ECO:0000313" key="8">
    <source>
        <dbReference type="Proteomes" id="UP001230951"/>
    </source>
</evidence>
<feature type="domain" description="HTH tetR-type" evidence="5">
    <location>
        <begin position="7"/>
        <end position="67"/>
    </location>
</feature>
<dbReference type="Proteomes" id="UP001230951">
    <property type="component" value="Unassembled WGS sequence"/>
</dbReference>
<proteinExistence type="predicted"/>
<keyword evidence="2 4" id="KW-0238">DNA-binding</keyword>
<dbReference type="PANTHER" id="PTHR47506">
    <property type="entry name" value="TRANSCRIPTIONAL REGULATORY PROTEIN"/>
    <property type="match status" value="1"/>
</dbReference>
<dbReference type="AlphaFoldDB" id="A0AAW8D6G7"/>
<dbReference type="Pfam" id="PF00440">
    <property type="entry name" value="TetR_N"/>
    <property type="match status" value="1"/>
</dbReference>
<dbReference type="GO" id="GO:0003677">
    <property type="term" value="F:DNA binding"/>
    <property type="evidence" value="ECO:0007669"/>
    <property type="project" value="UniProtKB-UniRule"/>
</dbReference>
<keyword evidence="1" id="KW-0805">Transcription regulation</keyword>
<dbReference type="Proteomes" id="UP001242995">
    <property type="component" value="Unassembled WGS sequence"/>
</dbReference>
<evidence type="ECO:0000256" key="2">
    <source>
        <dbReference type="ARBA" id="ARBA00023125"/>
    </source>
</evidence>
<dbReference type="InterPro" id="IPR036271">
    <property type="entry name" value="Tet_transcr_reg_TetR-rel_C_sf"/>
</dbReference>